<evidence type="ECO:0000313" key="2">
    <source>
        <dbReference type="EMBL" id="MBB5157356.1"/>
    </source>
</evidence>
<name>A0A840QAB6_9PSEU</name>
<organism evidence="2 3">
    <name type="scientific">Saccharopolyspora phatthalungensis</name>
    <dbReference type="NCBI Taxonomy" id="664693"/>
    <lineage>
        <taxon>Bacteria</taxon>
        <taxon>Bacillati</taxon>
        <taxon>Actinomycetota</taxon>
        <taxon>Actinomycetes</taxon>
        <taxon>Pseudonocardiales</taxon>
        <taxon>Pseudonocardiaceae</taxon>
        <taxon>Saccharopolyspora</taxon>
    </lineage>
</organism>
<sequence>MGARVVSGATPAEGKPDDEAGPRQRIDAETGLPVWLITVADLASVRLTQTAVTVEILAENKPVLPQRPEIEFVGLTVEPVRGGTEKEPWTTFTYRALEVVAAPRRMEDTRPLPMALWLGEPDEPQRAGSPQRSVGGTS</sequence>
<gene>
    <name evidence="2" type="ORF">BJ970_004890</name>
</gene>
<dbReference type="RefSeq" id="WP_184728314.1">
    <property type="nucleotide sequence ID" value="NZ_JACHIW010000001.1"/>
</dbReference>
<feature type="compositionally biased region" description="Polar residues" evidence="1">
    <location>
        <begin position="128"/>
        <end position="138"/>
    </location>
</feature>
<proteinExistence type="predicted"/>
<reference evidence="2 3" key="1">
    <citation type="submission" date="2020-08" db="EMBL/GenBank/DDBJ databases">
        <title>Sequencing the genomes of 1000 actinobacteria strains.</title>
        <authorList>
            <person name="Klenk H.-P."/>
        </authorList>
    </citation>
    <scope>NUCLEOTIDE SEQUENCE [LARGE SCALE GENOMIC DNA]</scope>
    <source>
        <strain evidence="2 3">DSM 45584</strain>
    </source>
</reference>
<feature type="region of interest" description="Disordered" evidence="1">
    <location>
        <begin position="1"/>
        <end position="26"/>
    </location>
</feature>
<evidence type="ECO:0000256" key="1">
    <source>
        <dbReference type="SAM" id="MobiDB-lite"/>
    </source>
</evidence>
<keyword evidence="3" id="KW-1185">Reference proteome</keyword>
<dbReference type="Proteomes" id="UP000584374">
    <property type="component" value="Unassembled WGS sequence"/>
</dbReference>
<dbReference type="EMBL" id="JACHIW010000001">
    <property type="protein sequence ID" value="MBB5157356.1"/>
    <property type="molecule type" value="Genomic_DNA"/>
</dbReference>
<feature type="region of interest" description="Disordered" evidence="1">
    <location>
        <begin position="116"/>
        <end position="138"/>
    </location>
</feature>
<feature type="compositionally biased region" description="Basic and acidic residues" evidence="1">
    <location>
        <begin position="14"/>
        <end position="26"/>
    </location>
</feature>
<comment type="caution">
    <text evidence="2">The sequence shown here is derived from an EMBL/GenBank/DDBJ whole genome shotgun (WGS) entry which is preliminary data.</text>
</comment>
<dbReference type="AlphaFoldDB" id="A0A840QAB6"/>
<evidence type="ECO:0008006" key="4">
    <source>
        <dbReference type="Google" id="ProtNLM"/>
    </source>
</evidence>
<protein>
    <recommendedName>
        <fullName evidence="4">Plasmid replication, integration and excision activator</fullName>
    </recommendedName>
</protein>
<evidence type="ECO:0000313" key="3">
    <source>
        <dbReference type="Proteomes" id="UP000584374"/>
    </source>
</evidence>
<accession>A0A840QAB6</accession>